<dbReference type="Pfam" id="PF00190">
    <property type="entry name" value="Cupin_1"/>
    <property type="match status" value="1"/>
</dbReference>
<keyword evidence="7" id="KW-0812">Transmembrane</keyword>
<evidence type="ECO:0000256" key="6">
    <source>
        <dbReference type="SAM" id="MobiDB-lite"/>
    </source>
</evidence>
<dbReference type="STRING" id="742152.A0A2H3JXZ8"/>
<keyword evidence="5" id="KW-0464">Manganese</keyword>
<evidence type="ECO:0000256" key="5">
    <source>
        <dbReference type="ARBA" id="ARBA00023211"/>
    </source>
</evidence>
<keyword evidence="7" id="KW-0472">Membrane</keyword>
<keyword evidence="7" id="KW-1133">Transmembrane helix</keyword>
<evidence type="ECO:0000256" key="2">
    <source>
        <dbReference type="ARBA" id="ARBA00007456"/>
    </source>
</evidence>
<dbReference type="InterPro" id="IPR014710">
    <property type="entry name" value="RmlC-like_jellyroll"/>
</dbReference>
<dbReference type="AlphaFoldDB" id="A0A2H3JXZ8"/>
<evidence type="ECO:0000256" key="3">
    <source>
        <dbReference type="ARBA" id="ARBA00022525"/>
    </source>
</evidence>
<feature type="region of interest" description="Disordered" evidence="6">
    <location>
        <begin position="180"/>
        <end position="204"/>
    </location>
</feature>
<evidence type="ECO:0000259" key="8">
    <source>
        <dbReference type="SMART" id="SM00835"/>
    </source>
</evidence>
<evidence type="ECO:0000256" key="4">
    <source>
        <dbReference type="ARBA" id="ARBA00022723"/>
    </source>
</evidence>
<evidence type="ECO:0000256" key="1">
    <source>
        <dbReference type="ARBA" id="ARBA00004613"/>
    </source>
</evidence>
<feature type="transmembrane region" description="Helical" evidence="7">
    <location>
        <begin position="241"/>
        <end position="263"/>
    </location>
</feature>
<dbReference type="InterPro" id="IPR011051">
    <property type="entry name" value="RmlC_Cupin_sf"/>
</dbReference>
<dbReference type="SMART" id="SM00835">
    <property type="entry name" value="Cupin_1"/>
    <property type="match status" value="1"/>
</dbReference>
<dbReference type="OrthoDB" id="1921208at2759"/>
<proteinExistence type="inferred from homology"/>
<feature type="region of interest" description="Disordered" evidence="6">
    <location>
        <begin position="279"/>
        <end position="300"/>
    </location>
</feature>
<dbReference type="Gene3D" id="2.60.120.10">
    <property type="entry name" value="Jelly Rolls"/>
    <property type="match status" value="1"/>
</dbReference>
<name>A0A2H3JXZ8_WOLCO</name>
<organism evidence="9 10">
    <name type="scientific">Wolfiporia cocos (strain MD-104)</name>
    <name type="common">Brown rot fungus</name>
    <dbReference type="NCBI Taxonomy" id="742152"/>
    <lineage>
        <taxon>Eukaryota</taxon>
        <taxon>Fungi</taxon>
        <taxon>Dikarya</taxon>
        <taxon>Basidiomycota</taxon>
        <taxon>Agaricomycotina</taxon>
        <taxon>Agaricomycetes</taxon>
        <taxon>Polyporales</taxon>
        <taxon>Phaeolaceae</taxon>
        <taxon>Wolfiporia</taxon>
    </lineage>
</organism>
<feature type="compositionally biased region" description="Basic and acidic residues" evidence="6">
    <location>
        <begin position="279"/>
        <end position="293"/>
    </location>
</feature>
<keyword evidence="10" id="KW-1185">Reference proteome</keyword>
<feature type="domain" description="Cupin type-1" evidence="8">
    <location>
        <begin position="3"/>
        <end position="151"/>
    </location>
</feature>
<protein>
    <submittedName>
        <fullName evidence="9">RmlC-like cupin</fullName>
    </submittedName>
</protein>
<sequence>FVFDFLNPPSAGVVKGAAGHLVLASVSDFPALVGNGIAVLVGSLGPCGMNTPHTHPRAAEFLYQVNGSIQSGMLTETGSRFILNNVTAGKGMILPQGSVHFQFNDNCEPVQFVSALNSDDPGTLLAAQGLFGLPPAIVAASLGEIGVEEVAGLAHLIPDDVAFGSQECLTRCGINAGTQPTAEQVPRVSGNALPTGSSSWSTSAKATETSTNFSRSTSLFGAVVDAAASSTSDKSVQPATIALGAIVGVMALGYVGLAAMYFMRRQQTKKTRSYVRPDMRGHERIPSAEKFNEASEPYDPLAASSAGFRVDLQNA</sequence>
<dbReference type="SUPFAM" id="SSF51182">
    <property type="entry name" value="RmlC-like cupins"/>
    <property type="match status" value="1"/>
</dbReference>
<gene>
    <name evidence="9" type="ORF">WOLCODRAFT_71325</name>
</gene>
<dbReference type="GO" id="GO:0005576">
    <property type="term" value="C:extracellular region"/>
    <property type="evidence" value="ECO:0007669"/>
    <property type="project" value="UniProtKB-SubCell"/>
</dbReference>
<feature type="non-terminal residue" evidence="9">
    <location>
        <position position="1"/>
    </location>
</feature>
<dbReference type="InterPro" id="IPR006045">
    <property type="entry name" value="Cupin_1"/>
</dbReference>
<dbReference type="OMA" id="RDAPTQV"/>
<accession>A0A2H3JXZ8</accession>
<reference evidence="9 10" key="1">
    <citation type="journal article" date="2012" name="Science">
        <title>The Paleozoic origin of enzymatic lignin decomposition reconstructed from 31 fungal genomes.</title>
        <authorList>
            <person name="Floudas D."/>
            <person name="Binder M."/>
            <person name="Riley R."/>
            <person name="Barry K."/>
            <person name="Blanchette R.A."/>
            <person name="Henrissat B."/>
            <person name="Martinez A.T."/>
            <person name="Otillar R."/>
            <person name="Spatafora J.W."/>
            <person name="Yadav J.S."/>
            <person name="Aerts A."/>
            <person name="Benoit I."/>
            <person name="Boyd A."/>
            <person name="Carlson A."/>
            <person name="Copeland A."/>
            <person name="Coutinho P.M."/>
            <person name="de Vries R.P."/>
            <person name="Ferreira P."/>
            <person name="Findley K."/>
            <person name="Foster B."/>
            <person name="Gaskell J."/>
            <person name="Glotzer D."/>
            <person name="Gorecki P."/>
            <person name="Heitman J."/>
            <person name="Hesse C."/>
            <person name="Hori C."/>
            <person name="Igarashi K."/>
            <person name="Jurgens J.A."/>
            <person name="Kallen N."/>
            <person name="Kersten P."/>
            <person name="Kohler A."/>
            <person name="Kuees U."/>
            <person name="Kumar T.K.A."/>
            <person name="Kuo A."/>
            <person name="LaButti K."/>
            <person name="Larrondo L.F."/>
            <person name="Lindquist E."/>
            <person name="Ling A."/>
            <person name="Lombard V."/>
            <person name="Lucas S."/>
            <person name="Lundell T."/>
            <person name="Martin R."/>
            <person name="McLaughlin D.J."/>
            <person name="Morgenstern I."/>
            <person name="Morin E."/>
            <person name="Murat C."/>
            <person name="Nagy L.G."/>
            <person name="Nolan M."/>
            <person name="Ohm R.A."/>
            <person name="Patyshakuliyeva A."/>
            <person name="Rokas A."/>
            <person name="Ruiz-Duenas F.J."/>
            <person name="Sabat G."/>
            <person name="Salamov A."/>
            <person name="Samejima M."/>
            <person name="Schmutz J."/>
            <person name="Slot J.C."/>
            <person name="St John F."/>
            <person name="Stenlid J."/>
            <person name="Sun H."/>
            <person name="Sun S."/>
            <person name="Syed K."/>
            <person name="Tsang A."/>
            <person name="Wiebenga A."/>
            <person name="Young D."/>
            <person name="Pisabarro A."/>
            <person name="Eastwood D.C."/>
            <person name="Martin F."/>
            <person name="Cullen D."/>
            <person name="Grigoriev I.V."/>
            <person name="Hibbett D.S."/>
        </authorList>
    </citation>
    <scope>NUCLEOTIDE SEQUENCE [LARGE SCALE GENOMIC DNA]</scope>
    <source>
        <strain evidence="9 10">MD-104</strain>
    </source>
</reference>
<feature type="compositionally biased region" description="Polar residues" evidence="6">
    <location>
        <begin position="192"/>
        <end position="204"/>
    </location>
</feature>
<dbReference type="EMBL" id="KB468113">
    <property type="protein sequence ID" value="PCH41047.1"/>
    <property type="molecule type" value="Genomic_DNA"/>
</dbReference>
<evidence type="ECO:0000313" key="9">
    <source>
        <dbReference type="EMBL" id="PCH41047.1"/>
    </source>
</evidence>
<evidence type="ECO:0000256" key="7">
    <source>
        <dbReference type="SAM" id="Phobius"/>
    </source>
</evidence>
<comment type="subcellular location">
    <subcellularLocation>
        <location evidence="1">Secreted</location>
    </subcellularLocation>
</comment>
<keyword evidence="3" id="KW-0964">Secreted</keyword>
<dbReference type="InterPro" id="IPR001929">
    <property type="entry name" value="Germin"/>
</dbReference>
<keyword evidence="4" id="KW-0479">Metal-binding</keyword>
<dbReference type="GO" id="GO:0030145">
    <property type="term" value="F:manganese ion binding"/>
    <property type="evidence" value="ECO:0007669"/>
    <property type="project" value="InterPro"/>
</dbReference>
<dbReference type="PANTHER" id="PTHR31238">
    <property type="entry name" value="GERMIN-LIKE PROTEIN SUBFAMILY 3 MEMBER 3"/>
    <property type="match status" value="1"/>
</dbReference>
<comment type="similarity">
    <text evidence="2">Belongs to the germin family.</text>
</comment>
<dbReference type="CDD" id="cd02241">
    <property type="entry name" value="cupin_OxOx"/>
    <property type="match status" value="1"/>
</dbReference>
<evidence type="ECO:0000313" key="10">
    <source>
        <dbReference type="Proteomes" id="UP000218811"/>
    </source>
</evidence>
<dbReference type="Proteomes" id="UP000218811">
    <property type="component" value="Unassembled WGS sequence"/>
</dbReference>
<dbReference type="PRINTS" id="PR00325">
    <property type="entry name" value="GERMIN"/>
</dbReference>